<keyword evidence="6" id="KW-0460">Magnesium</keyword>
<proteinExistence type="inferred from homology"/>
<dbReference type="GO" id="GO:0004595">
    <property type="term" value="F:pantetheine-phosphate adenylyltransferase activity"/>
    <property type="evidence" value="ECO:0007669"/>
    <property type="project" value="UniProtKB-UniRule"/>
</dbReference>
<feature type="domain" description="Cytidyltransferase-like" evidence="10">
    <location>
        <begin position="7"/>
        <end position="135"/>
    </location>
</feature>
<evidence type="ECO:0000256" key="7">
    <source>
        <dbReference type="ARBA" id="ARBA00022993"/>
    </source>
</evidence>
<keyword evidence="2 11" id="KW-0808">Transferase</keyword>
<dbReference type="Pfam" id="PF01467">
    <property type="entry name" value="CTP_transf_like"/>
    <property type="match status" value="1"/>
</dbReference>
<evidence type="ECO:0000256" key="1">
    <source>
        <dbReference type="ARBA" id="ARBA00022490"/>
    </source>
</evidence>
<keyword evidence="1" id="KW-0963">Cytoplasm</keyword>
<accession>A0A7V4TXY3</accession>
<dbReference type="InterPro" id="IPR004821">
    <property type="entry name" value="Cyt_trans-like"/>
</dbReference>
<name>A0A7V4TXY3_CALAY</name>
<dbReference type="NCBIfam" id="TIGR00125">
    <property type="entry name" value="cyt_tran_rel"/>
    <property type="match status" value="1"/>
</dbReference>
<evidence type="ECO:0000313" key="11">
    <source>
        <dbReference type="EMBL" id="HGY54359.1"/>
    </source>
</evidence>
<dbReference type="EC" id="2.7.7.3" evidence="9"/>
<evidence type="ECO:0000256" key="2">
    <source>
        <dbReference type="ARBA" id="ARBA00022679"/>
    </source>
</evidence>
<protein>
    <recommendedName>
        <fullName evidence="9">Pantetheine-phosphate adenylyltransferase</fullName>
        <ecNumber evidence="9">2.7.7.3</ecNumber>
    </recommendedName>
</protein>
<dbReference type="CDD" id="cd02163">
    <property type="entry name" value="PPAT"/>
    <property type="match status" value="1"/>
</dbReference>
<gene>
    <name evidence="11" type="ORF">ENK44_01530</name>
</gene>
<evidence type="ECO:0000256" key="6">
    <source>
        <dbReference type="ARBA" id="ARBA00022842"/>
    </source>
</evidence>
<evidence type="ECO:0000256" key="4">
    <source>
        <dbReference type="ARBA" id="ARBA00022741"/>
    </source>
</evidence>
<dbReference type="AlphaFoldDB" id="A0A7V4TXY3"/>
<dbReference type="SUPFAM" id="SSF52374">
    <property type="entry name" value="Nucleotidylyl transferase"/>
    <property type="match status" value="1"/>
</dbReference>
<dbReference type="EMBL" id="DRQG01000015">
    <property type="protein sequence ID" value="HGY54359.1"/>
    <property type="molecule type" value="Genomic_DNA"/>
</dbReference>
<dbReference type="NCBIfam" id="TIGR01510">
    <property type="entry name" value="coaD_prev_kdtB"/>
    <property type="match status" value="1"/>
</dbReference>
<evidence type="ECO:0000259" key="10">
    <source>
        <dbReference type="Pfam" id="PF01467"/>
    </source>
</evidence>
<reference evidence="11" key="1">
    <citation type="journal article" date="2020" name="mSystems">
        <title>Genome- and Community-Level Interaction Insights into Carbon Utilization and Element Cycling Functions of Hydrothermarchaeota in Hydrothermal Sediment.</title>
        <authorList>
            <person name="Zhou Z."/>
            <person name="Liu Y."/>
            <person name="Xu W."/>
            <person name="Pan J."/>
            <person name="Luo Z.H."/>
            <person name="Li M."/>
        </authorList>
    </citation>
    <scope>NUCLEOTIDE SEQUENCE [LARGE SCALE GENOMIC DNA]</scope>
    <source>
        <strain evidence="11">HyVt-577</strain>
    </source>
</reference>
<sequence>MSRTIALYPGTFDPITLGHVDIVERAAKLFDHVIITLAVNPVKEPMFNFAERKEMIEDAIKNMDNVSVEQYDGLIVELARKRGASVIVRGLRAISDFEFEFQMALMNRHLAKEITTVFLMPNEKYTYLNSTIIRNVASFNGNVEKFVTKFVAEKL</sequence>
<comment type="catalytic activity">
    <reaction evidence="8">
        <text>(R)-4'-phosphopantetheine + ATP + H(+) = 3'-dephospho-CoA + diphosphate</text>
        <dbReference type="Rhea" id="RHEA:19801"/>
        <dbReference type="ChEBI" id="CHEBI:15378"/>
        <dbReference type="ChEBI" id="CHEBI:30616"/>
        <dbReference type="ChEBI" id="CHEBI:33019"/>
        <dbReference type="ChEBI" id="CHEBI:57328"/>
        <dbReference type="ChEBI" id="CHEBI:61723"/>
        <dbReference type="EC" id="2.7.7.3"/>
    </reaction>
</comment>
<dbReference type="Gene3D" id="3.40.50.620">
    <property type="entry name" value="HUPs"/>
    <property type="match status" value="1"/>
</dbReference>
<dbReference type="PANTHER" id="PTHR21342:SF1">
    <property type="entry name" value="PHOSPHOPANTETHEINE ADENYLYLTRANSFERASE"/>
    <property type="match status" value="1"/>
</dbReference>
<dbReference type="PANTHER" id="PTHR21342">
    <property type="entry name" value="PHOSPHOPANTETHEINE ADENYLYLTRANSFERASE"/>
    <property type="match status" value="1"/>
</dbReference>
<dbReference type="PRINTS" id="PR01020">
    <property type="entry name" value="LPSBIOSNTHSS"/>
</dbReference>
<keyword evidence="3 11" id="KW-0548">Nucleotidyltransferase</keyword>
<dbReference type="GO" id="GO:0005524">
    <property type="term" value="F:ATP binding"/>
    <property type="evidence" value="ECO:0007669"/>
    <property type="project" value="UniProtKB-KW"/>
</dbReference>
<comment type="caution">
    <text evidence="11">The sequence shown here is derived from an EMBL/GenBank/DDBJ whole genome shotgun (WGS) entry which is preliminary data.</text>
</comment>
<dbReference type="InterPro" id="IPR014729">
    <property type="entry name" value="Rossmann-like_a/b/a_fold"/>
</dbReference>
<dbReference type="GO" id="GO:0015937">
    <property type="term" value="P:coenzyme A biosynthetic process"/>
    <property type="evidence" value="ECO:0007669"/>
    <property type="project" value="UniProtKB-UniRule"/>
</dbReference>
<evidence type="ECO:0000256" key="5">
    <source>
        <dbReference type="ARBA" id="ARBA00022840"/>
    </source>
</evidence>
<dbReference type="InterPro" id="IPR001980">
    <property type="entry name" value="PPAT"/>
</dbReference>
<feature type="non-terminal residue" evidence="11">
    <location>
        <position position="155"/>
    </location>
</feature>
<organism evidence="11">
    <name type="scientific">Caldithrix abyssi</name>
    <dbReference type="NCBI Taxonomy" id="187145"/>
    <lineage>
        <taxon>Bacteria</taxon>
        <taxon>Pseudomonadati</taxon>
        <taxon>Calditrichota</taxon>
        <taxon>Calditrichia</taxon>
        <taxon>Calditrichales</taxon>
        <taxon>Calditrichaceae</taxon>
        <taxon>Caldithrix</taxon>
    </lineage>
</organism>
<evidence type="ECO:0000256" key="8">
    <source>
        <dbReference type="ARBA" id="ARBA00029346"/>
    </source>
</evidence>
<keyword evidence="5" id="KW-0067">ATP-binding</keyword>
<dbReference type="Proteomes" id="UP000885779">
    <property type="component" value="Unassembled WGS sequence"/>
</dbReference>
<keyword evidence="4" id="KW-0547">Nucleotide-binding</keyword>
<evidence type="ECO:0000256" key="9">
    <source>
        <dbReference type="NCBIfam" id="TIGR01510"/>
    </source>
</evidence>
<dbReference type="HAMAP" id="MF_00151">
    <property type="entry name" value="PPAT_bact"/>
    <property type="match status" value="1"/>
</dbReference>
<evidence type="ECO:0000256" key="3">
    <source>
        <dbReference type="ARBA" id="ARBA00022695"/>
    </source>
</evidence>
<keyword evidence="7" id="KW-0173">Coenzyme A biosynthesis</keyword>